<comment type="caution">
    <text evidence="1">The sequence shown here is derived from an EMBL/GenBank/DDBJ whole genome shotgun (WGS) entry which is preliminary data.</text>
</comment>
<evidence type="ECO:0000313" key="1">
    <source>
        <dbReference type="EMBL" id="GAA5495705.1"/>
    </source>
</evidence>
<sequence>MFSIDPVSIQFHIPATDHLGKNHVEGKIRFMPDHVDLDWRIKGNVFRGGNQEVQNIKLPYSEIEHVELRKKWWKFRDIILRISNPALVEEIPGVEMGKMVLEIDERSREEAKKLTTLIDFKRSEFLLDEQNKRLEAMTQRLD</sequence>
<protein>
    <submittedName>
        <fullName evidence="1">Uncharacterized protein</fullName>
    </submittedName>
</protein>
<dbReference type="EMBL" id="BAABRL010000005">
    <property type="protein sequence ID" value="GAA5495705.1"/>
    <property type="molecule type" value="Genomic_DNA"/>
</dbReference>
<gene>
    <name evidence="1" type="ORF">Rhal01_01884</name>
</gene>
<dbReference type="Proteomes" id="UP001424741">
    <property type="component" value="Unassembled WGS sequence"/>
</dbReference>
<accession>A0ABP9UZA2</accession>
<evidence type="ECO:0000313" key="2">
    <source>
        <dbReference type="Proteomes" id="UP001424741"/>
    </source>
</evidence>
<organism evidence="1 2">
    <name type="scientific">Rubritalea halochordaticola</name>
    <dbReference type="NCBI Taxonomy" id="714537"/>
    <lineage>
        <taxon>Bacteria</taxon>
        <taxon>Pseudomonadati</taxon>
        <taxon>Verrucomicrobiota</taxon>
        <taxon>Verrucomicrobiia</taxon>
        <taxon>Verrucomicrobiales</taxon>
        <taxon>Rubritaleaceae</taxon>
        <taxon>Rubritalea</taxon>
    </lineage>
</organism>
<reference evidence="1 2" key="1">
    <citation type="submission" date="2024-02" db="EMBL/GenBank/DDBJ databases">
        <title>Rubritalea halochordaticola NBRC 107102.</title>
        <authorList>
            <person name="Ichikawa N."/>
            <person name="Katano-Makiyama Y."/>
            <person name="Hidaka K."/>
        </authorList>
    </citation>
    <scope>NUCLEOTIDE SEQUENCE [LARGE SCALE GENOMIC DNA]</scope>
    <source>
        <strain evidence="1 2">NBRC 107102</strain>
    </source>
</reference>
<keyword evidence="2" id="KW-1185">Reference proteome</keyword>
<proteinExistence type="predicted"/>
<name>A0ABP9UZA2_9BACT</name>
<dbReference type="RefSeq" id="WP_346188458.1">
    <property type="nucleotide sequence ID" value="NZ_BAABRL010000005.1"/>
</dbReference>